<dbReference type="EMBL" id="JAUSQW010000001">
    <property type="protein sequence ID" value="MDP9800661.1"/>
    <property type="molecule type" value="Genomic_DNA"/>
</dbReference>
<dbReference type="Proteomes" id="UP001235966">
    <property type="component" value="Unassembled WGS sequence"/>
</dbReference>
<protein>
    <submittedName>
        <fullName evidence="2">Endonuclease/exonuclease/phosphatase family metal-dependent hydrolase</fullName>
    </submittedName>
</protein>
<name>A0ABT9NBS1_9ACTO</name>
<accession>A0ABT9NBS1</accession>
<dbReference type="GO" id="GO:0004519">
    <property type="term" value="F:endonuclease activity"/>
    <property type="evidence" value="ECO:0007669"/>
    <property type="project" value="UniProtKB-KW"/>
</dbReference>
<dbReference type="InterPro" id="IPR051916">
    <property type="entry name" value="GPI-anchor_lipid_remodeler"/>
</dbReference>
<keyword evidence="3" id="KW-1185">Reference proteome</keyword>
<sequence length="284" mass="31115">MRIGTFNLQYGTTSDGWRPSSKALVTLAGELAEENLDLLSLQEADRLHMRSNFADQAKILADELGMYHHFSRTTFGTGIAILSRKPITRVHDLELPKVQWALRTGQKGYVAGLRFKPEQPRRVTYIETADSGKPLIFGNTHLEASTITLRVQLAVALAGFARVARVKGSNGPAFEGGARVSDLGENLPAMILTGDLNTGPSIVNEISTHLLAKAAELVKDERPWWMGESLPQFKLLAEGLTFPASEPSEQLDYVLGVGVTAHDAHTRRFTISDHLGLFADVELD</sequence>
<keyword evidence="2" id="KW-0378">Hydrolase</keyword>
<dbReference type="InterPro" id="IPR036691">
    <property type="entry name" value="Endo/exonu/phosph_ase_sf"/>
</dbReference>
<evidence type="ECO:0000313" key="3">
    <source>
        <dbReference type="Proteomes" id="UP001235966"/>
    </source>
</evidence>
<dbReference type="InterPro" id="IPR005135">
    <property type="entry name" value="Endo/exonuclease/phosphatase"/>
</dbReference>
<dbReference type="GO" id="GO:0016787">
    <property type="term" value="F:hydrolase activity"/>
    <property type="evidence" value="ECO:0007669"/>
    <property type="project" value="UniProtKB-KW"/>
</dbReference>
<gene>
    <name evidence="2" type="ORF">J2S49_000737</name>
</gene>
<dbReference type="SUPFAM" id="SSF56219">
    <property type="entry name" value="DNase I-like"/>
    <property type="match status" value="1"/>
</dbReference>
<dbReference type="Gene3D" id="3.60.10.10">
    <property type="entry name" value="Endonuclease/exonuclease/phosphatase"/>
    <property type="match status" value="1"/>
</dbReference>
<evidence type="ECO:0000313" key="2">
    <source>
        <dbReference type="EMBL" id="MDP9800661.1"/>
    </source>
</evidence>
<evidence type="ECO:0000259" key="1">
    <source>
        <dbReference type="Pfam" id="PF03372"/>
    </source>
</evidence>
<keyword evidence="2" id="KW-0255">Endonuclease</keyword>
<keyword evidence="2" id="KW-0540">Nuclease</keyword>
<dbReference type="Pfam" id="PF03372">
    <property type="entry name" value="Exo_endo_phos"/>
    <property type="match status" value="1"/>
</dbReference>
<reference evidence="2 3" key="1">
    <citation type="submission" date="2023-07" db="EMBL/GenBank/DDBJ databases">
        <title>Sequencing the genomes of 1000 actinobacteria strains.</title>
        <authorList>
            <person name="Klenk H.-P."/>
        </authorList>
    </citation>
    <scope>NUCLEOTIDE SEQUENCE [LARGE SCALE GENOMIC DNA]</scope>
    <source>
        <strain evidence="2 3">DSM 102162</strain>
    </source>
</reference>
<comment type="caution">
    <text evidence="2">The sequence shown here is derived from an EMBL/GenBank/DDBJ whole genome shotgun (WGS) entry which is preliminary data.</text>
</comment>
<dbReference type="PANTHER" id="PTHR14859:SF15">
    <property type="entry name" value="ENDONUCLEASE_EXONUCLEASE_PHOSPHATASE DOMAIN-CONTAINING PROTEIN"/>
    <property type="match status" value="1"/>
</dbReference>
<organism evidence="2 3">
    <name type="scientific">Arcanobacterium wilhelmae</name>
    <dbReference type="NCBI Taxonomy" id="1803177"/>
    <lineage>
        <taxon>Bacteria</taxon>
        <taxon>Bacillati</taxon>
        <taxon>Actinomycetota</taxon>
        <taxon>Actinomycetes</taxon>
        <taxon>Actinomycetales</taxon>
        <taxon>Actinomycetaceae</taxon>
        <taxon>Arcanobacterium</taxon>
    </lineage>
</organism>
<proteinExistence type="predicted"/>
<dbReference type="PANTHER" id="PTHR14859">
    <property type="entry name" value="CALCOFLUOR WHITE HYPERSENSITIVE PROTEIN PRECURSOR"/>
    <property type="match status" value="1"/>
</dbReference>
<feature type="domain" description="Endonuclease/exonuclease/phosphatase" evidence="1">
    <location>
        <begin position="4"/>
        <end position="274"/>
    </location>
</feature>